<keyword evidence="3 6" id="KW-1133">Transmembrane helix</keyword>
<dbReference type="RefSeq" id="WP_236597247.1">
    <property type="nucleotide sequence ID" value="NZ_CAJHCQ010000042.1"/>
</dbReference>
<evidence type="ECO:0000313" key="8">
    <source>
        <dbReference type="Proteomes" id="UP000656319"/>
    </source>
</evidence>
<comment type="subcellular location">
    <subcellularLocation>
        <location evidence="1">Membrane</location>
        <topology evidence="1">Multi-pass membrane protein</topology>
    </subcellularLocation>
</comment>
<keyword evidence="4 6" id="KW-0472">Membrane</keyword>
<reference evidence="7 8" key="1">
    <citation type="submission" date="2020-10" db="EMBL/GenBank/DDBJ databases">
        <authorList>
            <person name="Peeters C."/>
        </authorList>
    </citation>
    <scope>NUCLEOTIDE SEQUENCE [LARGE SCALE GENOMIC DNA]</scope>
    <source>
        <strain evidence="7 8">LMG 27952</strain>
    </source>
</reference>
<keyword evidence="8" id="KW-1185">Reference proteome</keyword>
<evidence type="ECO:0000313" key="7">
    <source>
        <dbReference type="EMBL" id="CAD6562019.1"/>
    </source>
</evidence>
<proteinExistence type="predicted"/>
<keyword evidence="2 6" id="KW-0812">Transmembrane</keyword>
<evidence type="ECO:0000256" key="1">
    <source>
        <dbReference type="ARBA" id="ARBA00004141"/>
    </source>
</evidence>
<protein>
    <submittedName>
        <fullName evidence="7">Uncharacterized protein</fullName>
    </submittedName>
</protein>
<organism evidence="7 8">
    <name type="scientific">Paraburkholderia hiiakae</name>
    <dbReference type="NCBI Taxonomy" id="1081782"/>
    <lineage>
        <taxon>Bacteria</taxon>
        <taxon>Pseudomonadati</taxon>
        <taxon>Pseudomonadota</taxon>
        <taxon>Betaproteobacteria</taxon>
        <taxon>Burkholderiales</taxon>
        <taxon>Burkholderiaceae</taxon>
        <taxon>Paraburkholderia</taxon>
    </lineage>
</organism>
<name>A0ABM8PBK4_9BURK</name>
<evidence type="ECO:0000256" key="5">
    <source>
        <dbReference type="SAM" id="MobiDB-lite"/>
    </source>
</evidence>
<dbReference type="Pfam" id="PF01566">
    <property type="entry name" value="Nramp"/>
    <property type="match status" value="1"/>
</dbReference>
<feature type="transmembrane region" description="Helical" evidence="6">
    <location>
        <begin position="60"/>
        <end position="79"/>
    </location>
</feature>
<evidence type="ECO:0000256" key="6">
    <source>
        <dbReference type="SAM" id="Phobius"/>
    </source>
</evidence>
<sequence length="112" mass="11768">MVVLQLIATRVAAITGNGLTENMPSSYVRRLFALALARFLLANTFNLVADTLAMGEAARLMFHGPVGLFALVFAIVLHASKCRKLAKSKVSQASNGDAISAPSSPPLGSAIR</sequence>
<dbReference type="EMBL" id="CAJHCQ010000042">
    <property type="protein sequence ID" value="CAD6562019.1"/>
    <property type="molecule type" value="Genomic_DNA"/>
</dbReference>
<gene>
    <name evidence="7" type="ORF">LMG27952_07657</name>
</gene>
<evidence type="ECO:0000256" key="4">
    <source>
        <dbReference type="ARBA" id="ARBA00023136"/>
    </source>
</evidence>
<dbReference type="Proteomes" id="UP000656319">
    <property type="component" value="Unassembled WGS sequence"/>
</dbReference>
<feature type="region of interest" description="Disordered" evidence="5">
    <location>
        <begin position="89"/>
        <end position="112"/>
    </location>
</feature>
<accession>A0ABM8PBK4</accession>
<evidence type="ECO:0000256" key="3">
    <source>
        <dbReference type="ARBA" id="ARBA00022989"/>
    </source>
</evidence>
<feature type="transmembrane region" description="Helical" evidence="6">
    <location>
        <begin position="31"/>
        <end position="48"/>
    </location>
</feature>
<evidence type="ECO:0000256" key="2">
    <source>
        <dbReference type="ARBA" id="ARBA00022692"/>
    </source>
</evidence>
<comment type="caution">
    <text evidence="7">The sequence shown here is derived from an EMBL/GenBank/DDBJ whole genome shotgun (WGS) entry which is preliminary data.</text>
</comment>
<dbReference type="InterPro" id="IPR001046">
    <property type="entry name" value="NRAMP_fam"/>
</dbReference>